<dbReference type="PANTHER" id="PTHR43308">
    <property type="entry name" value="OUTER MEMBRANE PROTEIN ALPHA-RELATED"/>
    <property type="match status" value="1"/>
</dbReference>
<dbReference type="SUPFAM" id="SSF49265">
    <property type="entry name" value="Fibronectin type III"/>
    <property type="match status" value="1"/>
</dbReference>
<dbReference type="InterPro" id="IPR013783">
    <property type="entry name" value="Ig-like_fold"/>
</dbReference>
<dbReference type="Gene3D" id="2.60.40.10">
    <property type="entry name" value="Immunoglobulins"/>
    <property type="match status" value="2"/>
</dbReference>
<dbReference type="PROSITE" id="PS50853">
    <property type="entry name" value="FN3"/>
    <property type="match status" value="2"/>
</dbReference>
<accession>A0ABS4INY6</accession>
<evidence type="ECO:0000259" key="4">
    <source>
        <dbReference type="PROSITE" id="PS51272"/>
    </source>
</evidence>
<feature type="chain" id="PRO_5046031816" evidence="2">
    <location>
        <begin position="28"/>
        <end position="1310"/>
    </location>
</feature>
<dbReference type="EMBL" id="JAGGLB010000001">
    <property type="protein sequence ID" value="MBP1988756.1"/>
    <property type="molecule type" value="Genomic_DNA"/>
</dbReference>
<dbReference type="Proteomes" id="UP001519287">
    <property type="component" value="Unassembled WGS sequence"/>
</dbReference>
<dbReference type="CDD" id="cd00063">
    <property type="entry name" value="FN3"/>
    <property type="match status" value="2"/>
</dbReference>
<protein>
    <submittedName>
        <fullName evidence="5">Chitodextrinase</fullName>
    </submittedName>
</protein>
<dbReference type="SUPFAM" id="SSF51445">
    <property type="entry name" value="(Trans)glycosidases"/>
    <property type="match status" value="1"/>
</dbReference>
<dbReference type="Gene3D" id="3.20.20.80">
    <property type="entry name" value="Glycosidases"/>
    <property type="match status" value="1"/>
</dbReference>
<reference evidence="5 6" key="1">
    <citation type="submission" date="2021-03" db="EMBL/GenBank/DDBJ databases">
        <title>Genomic Encyclopedia of Type Strains, Phase IV (KMG-IV): sequencing the most valuable type-strain genomes for metagenomic binning, comparative biology and taxonomic classification.</title>
        <authorList>
            <person name="Goeker M."/>
        </authorList>
    </citation>
    <scope>NUCLEOTIDE SEQUENCE [LARGE SCALE GENOMIC DNA]</scope>
    <source>
        <strain evidence="5 6">DSM 26048</strain>
    </source>
</reference>
<name>A0ABS4INY6_9BACL</name>
<feature type="region of interest" description="Disordered" evidence="1">
    <location>
        <begin position="918"/>
        <end position="940"/>
    </location>
</feature>
<dbReference type="InterPro" id="IPR036116">
    <property type="entry name" value="FN3_sf"/>
</dbReference>
<feature type="compositionally biased region" description="Polar residues" evidence="1">
    <location>
        <begin position="918"/>
        <end position="933"/>
    </location>
</feature>
<dbReference type="InterPro" id="IPR017853">
    <property type="entry name" value="GH"/>
</dbReference>
<dbReference type="InterPro" id="IPR001119">
    <property type="entry name" value="SLH_dom"/>
</dbReference>
<evidence type="ECO:0000256" key="2">
    <source>
        <dbReference type="SAM" id="SignalP"/>
    </source>
</evidence>
<comment type="caution">
    <text evidence="5">The sequence shown here is derived from an EMBL/GenBank/DDBJ whole genome shotgun (WGS) entry which is preliminary data.</text>
</comment>
<feature type="domain" description="Fibronectin type-III" evidence="3">
    <location>
        <begin position="727"/>
        <end position="814"/>
    </location>
</feature>
<evidence type="ECO:0000313" key="5">
    <source>
        <dbReference type="EMBL" id="MBP1988756.1"/>
    </source>
</evidence>
<dbReference type="RefSeq" id="WP_209969107.1">
    <property type="nucleotide sequence ID" value="NZ_JAGGLB010000001.1"/>
</dbReference>
<dbReference type="InterPro" id="IPR003961">
    <property type="entry name" value="FN3_dom"/>
</dbReference>
<keyword evidence="2" id="KW-0732">Signal</keyword>
<organism evidence="5 6">
    <name type="scientific">Paenibacillus eucommiae</name>
    <dbReference type="NCBI Taxonomy" id="1355755"/>
    <lineage>
        <taxon>Bacteria</taxon>
        <taxon>Bacillati</taxon>
        <taxon>Bacillota</taxon>
        <taxon>Bacilli</taxon>
        <taxon>Bacillales</taxon>
        <taxon>Paenibacillaceae</taxon>
        <taxon>Paenibacillus</taxon>
    </lineage>
</organism>
<feature type="signal peptide" evidence="2">
    <location>
        <begin position="1"/>
        <end position="27"/>
    </location>
</feature>
<dbReference type="Pfam" id="PF00395">
    <property type="entry name" value="SLH"/>
    <property type="match status" value="3"/>
</dbReference>
<evidence type="ECO:0000259" key="3">
    <source>
        <dbReference type="PROSITE" id="PS50853"/>
    </source>
</evidence>
<dbReference type="SMART" id="SM00060">
    <property type="entry name" value="FN3"/>
    <property type="match status" value="2"/>
</dbReference>
<evidence type="ECO:0000256" key="1">
    <source>
        <dbReference type="SAM" id="MobiDB-lite"/>
    </source>
</evidence>
<feature type="domain" description="SLH" evidence="4">
    <location>
        <begin position="1189"/>
        <end position="1252"/>
    </location>
</feature>
<dbReference type="InterPro" id="IPR051465">
    <property type="entry name" value="Cell_Envelope_Struct_Comp"/>
</dbReference>
<feature type="domain" description="Fibronectin type-III" evidence="3">
    <location>
        <begin position="827"/>
        <end position="914"/>
    </location>
</feature>
<evidence type="ECO:0000313" key="6">
    <source>
        <dbReference type="Proteomes" id="UP001519287"/>
    </source>
</evidence>
<feature type="domain" description="SLH" evidence="4">
    <location>
        <begin position="1130"/>
        <end position="1187"/>
    </location>
</feature>
<dbReference type="Pfam" id="PF00041">
    <property type="entry name" value="fn3"/>
    <property type="match status" value="2"/>
</dbReference>
<dbReference type="PROSITE" id="PS51272">
    <property type="entry name" value="SLH"/>
    <property type="match status" value="3"/>
</dbReference>
<keyword evidence="6" id="KW-1185">Reference proteome</keyword>
<sequence length="1310" mass="145943">MRPIRTVWYMFLIALLGSLAASSAAQAAESTIDRFPIGIYEPPDPVQTTDARYAEIAEMNANLIIGDNGLVTHATNEAALNLSEKYGLKFMGMDWGLVSKSRMIQQRISDGNGYVVKRIQTIGQTFHGPTDNPNSHLKWFIGSIAIKLDVQQWPAGAKLNLCVYDSPLKTKTMGCDSVASPIPTEYAEFWINQYVDSANTSFYLELATHTDHDIGNILASKNDVYADGQAYVNGQPQTNDLYFEVRFSKEASAYSEGARPTDDYLKYLTDNFKDKPAFYGYNLRDEPSFALMHRLEDATKKLKEYDPDHKVYVNLFPNYGSFEHFFSEVELRHNLSLTTGVPLGQTFRTESNEYQLSTIRMFLNSGTWTQDEKVKVTLWDSADKTELLHEQVVDKMSNDWPIFYFNVSVQPDTEYYFELEHLGGGDGFIGSVVALDELDRYGSAYLNGVMQQQDLYFIVNQLFTPFSYEDYIYRWLQTKPDVLAFDNYPFMSDGSMRSNFYENLEIIRKQSLRSNTDFWSFVQSTGIEGLYRQPTEQDMRLELYSNLAYGTKGLLYYTYFTGASWAAPYFGALILPDGTRNVTYEYAKKLNAEVLALGPALKKLTSKAVYHSGEPPQGTNRLPDDFFFQPTNPDHPAVISQLEGPDGQAYVMVVNRGTSNGRVIPFTLPGKPAAVMEVSKVTGEEINTNYNTETGELSAGFDAGEGRLFIIYENEAPADVKAPAWEDGSELWGSAVGETGVTLSWTPATDNWKVTGYRIYVNNELRNTISGDSTEYEVQGLQPDTGYAFKVEAGDAAGNWSQDGPEVMVTTKAEETPEDREHPAWPDGSNLSATDVGQTSLQLTWTPAQDNRDVVTYQVYKGNDVLTSVSGSVYGYYVTRLEPGTTYLFKVKAGDAAGNWSTDGPEVTVITNPTIVVQQPSTSNPAPSTQVDSSPKPIVNDRKTVDESVWKNVKNGKATIRMSKGEDELRLPAHSAILLGSNRLEVITDGATMLFPSDVFSALTALLGREATKDDLIVLKTKKLDENATAELMNGNSGRNTVLKAGNGIYELSLSLVDKDGKEHKLEAFNKPVDVEFYYDRAKGNEGLLGVYTHNEKSGQWEFINGTMNSQQKTVVVQLRHFSKYAVLEYNQTFNDVPDTHWVNKALQVLAAKHVIEGMTETTFVPGGKTTRAEFAAMLSRLLDLKSRGTAAFTDVDSSQWYADAVGAAYEAKLIEGKSSTTFAPNDQISREEMTVILVRAFYYKSGKTMGKAAISFTDNSQISDWAVEYIQSAVYEGLMEGLERNRFSPSASASRAEVAQAIYNFLQKI</sequence>
<feature type="domain" description="SLH" evidence="4">
    <location>
        <begin position="1254"/>
        <end position="1310"/>
    </location>
</feature>
<gene>
    <name evidence="5" type="ORF">J2Z66_000351</name>
</gene>
<proteinExistence type="predicted"/>